<evidence type="ECO:0000256" key="3">
    <source>
        <dbReference type="ARBA" id="ARBA00023125"/>
    </source>
</evidence>
<dbReference type="PATRIC" id="fig|167539.5.peg.746"/>
<dbReference type="InterPro" id="IPR052021">
    <property type="entry name" value="Type-I_RS_S_subunit"/>
</dbReference>
<dbReference type="CDD" id="cd17255">
    <property type="entry name" value="RMtype1_S_Fco49512ORF2615P-TRD2-CR2_like"/>
    <property type="match status" value="1"/>
</dbReference>
<dbReference type="InterPro" id="IPR000055">
    <property type="entry name" value="Restrct_endonuc_typeI_TRD"/>
</dbReference>
<keyword evidence="5" id="KW-0255">Endonuclease</keyword>
<dbReference type="OrthoDB" id="9815652at2"/>
<dbReference type="AlphaFoldDB" id="Q7VCN3"/>
<proteinExistence type="inferred from homology"/>
<dbReference type="CDD" id="cd17280">
    <property type="entry name" value="RMtype1_S_MspEN3ORF6650P_TRD2-CR2_like"/>
    <property type="match status" value="1"/>
</dbReference>
<accession>Q7VCN3</accession>
<dbReference type="EnsemblBacteria" id="AAP99751">
    <property type="protein sequence ID" value="AAP99751"/>
    <property type="gene ID" value="Pro_0707"/>
</dbReference>
<dbReference type="Gene3D" id="3.90.220.20">
    <property type="entry name" value="DNA methylase specificity domains"/>
    <property type="match status" value="2"/>
</dbReference>
<evidence type="ECO:0000313" key="6">
    <source>
        <dbReference type="Proteomes" id="UP000001420"/>
    </source>
</evidence>
<dbReference type="STRING" id="167539.Pro_0707"/>
<dbReference type="InterPro" id="IPR044946">
    <property type="entry name" value="Restrct_endonuc_typeI_TRD_sf"/>
</dbReference>
<dbReference type="PANTHER" id="PTHR30408:SF12">
    <property type="entry name" value="TYPE I RESTRICTION ENZYME MJAVIII SPECIFICITY SUBUNIT"/>
    <property type="match status" value="1"/>
</dbReference>
<evidence type="ECO:0000313" key="5">
    <source>
        <dbReference type="EMBL" id="AAP99751.1"/>
    </source>
</evidence>
<dbReference type="Pfam" id="PF01420">
    <property type="entry name" value="Methylase_S"/>
    <property type="match status" value="2"/>
</dbReference>
<name>Q7VCN3_PROMA</name>
<gene>
    <name evidence="5" type="primary">hsdS</name>
    <name evidence="5" type="ordered locus">Pro_0707</name>
</gene>
<sequence length="425" mass="48130">MINNLFNSNILIDADEQITNLTAKKISHLCKIIGSGTTPDKNDARNFTKGNIPWILSGDLNDGIIEKPNSYVTQYALDNNPSLKIYPRNSIIIAMYGATIGRVSIPKFSFTVNQACCVLSPFNKCELKYLFYCLIGLRHVLFSMAIGGAQPNINQELIKSLKILLPSNYEQKKIYKFLDQEIIKINLAIQNQYNLITLLDEKKQALVLDAITKGLDKEVSMKNSKLFLLGKIPNHWQSKKLSQLFKTSKGKNSQKLTKEYCSKNEGDYPVYSGQTQSDGIMAYINTFEFDAGEKGVILTTTVGAKAMSVKLIKGRFNLSQNCMVISAKDNSCHTAYFEYCFSSIFKIEKNKIPIHMQPSFRKEDFQKIRIPIPPIKEQIQISNFLHKEVEKIKQMNESSKLLISKLIDKRFALISFATSNQIDLS</sequence>
<feature type="domain" description="Type I restriction modification DNA specificity" evidence="4">
    <location>
        <begin position="24"/>
        <end position="185"/>
    </location>
</feature>
<dbReference type="HOGENOM" id="CLU_021095_10_3_3"/>
<dbReference type="Proteomes" id="UP000001420">
    <property type="component" value="Chromosome"/>
</dbReference>
<keyword evidence="2" id="KW-0680">Restriction system</keyword>
<dbReference type="GO" id="GO:0009307">
    <property type="term" value="P:DNA restriction-modification system"/>
    <property type="evidence" value="ECO:0007669"/>
    <property type="project" value="UniProtKB-KW"/>
</dbReference>
<dbReference type="PANTHER" id="PTHR30408">
    <property type="entry name" value="TYPE-1 RESTRICTION ENZYME ECOKI SPECIFICITY PROTEIN"/>
    <property type="match status" value="1"/>
</dbReference>
<dbReference type="GO" id="GO:0004519">
    <property type="term" value="F:endonuclease activity"/>
    <property type="evidence" value="ECO:0007669"/>
    <property type="project" value="UniProtKB-KW"/>
</dbReference>
<dbReference type="Gene3D" id="1.10.287.1120">
    <property type="entry name" value="Bipartite methylase S protein"/>
    <property type="match status" value="1"/>
</dbReference>
<protein>
    <submittedName>
        <fullName evidence="5">Restriction endonuclease S subunit</fullName>
    </submittedName>
</protein>
<evidence type="ECO:0000256" key="1">
    <source>
        <dbReference type="ARBA" id="ARBA00010923"/>
    </source>
</evidence>
<dbReference type="KEGG" id="pma:Pro_0707"/>
<comment type="similarity">
    <text evidence="1">Belongs to the type-I restriction system S methylase family.</text>
</comment>
<keyword evidence="5" id="KW-0378">Hydrolase</keyword>
<dbReference type="eggNOG" id="COG0732">
    <property type="taxonomic scope" value="Bacteria"/>
</dbReference>
<dbReference type="SUPFAM" id="SSF116734">
    <property type="entry name" value="DNA methylase specificity domain"/>
    <property type="match status" value="2"/>
</dbReference>
<evidence type="ECO:0000259" key="4">
    <source>
        <dbReference type="Pfam" id="PF01420"/>
    </source>
</evidence>
<feature type="domain" description="Type I restriction modification DNA specificity" evidence="4">
    <location>
        <begin position="233"/>
        <end position="392"/>
    </location>
</feature>
<reference evidence="5 6" key="1">
    <citation type="journal article" date="2003" name="Proc. Natl. Acad. Sci. U.S.A.">
        <title>Genome sequence of the cyanobacterium Prochlorococcus marinus SS120, a nearly minimal oxyphototrophic genome.</title>
        <authorList>
            <person name="Dufresne A."/>
            <person name="Salanoubat M."/>
            <person name="Partensky F."/>
            <person name="Artiguenave F."/>
            <person name="Axmann I.M."/>
            <person name="Barbe V."/>
            <person name="Duprat S."/>
            <person name="Galperin M.Y."/>
            <person name="Koonin E.V."/>
            <person name="Le Gall F."/>
            <person name="Makarova K.S."/>
            <person name="Ostrowski M."/>
            <person name="Oztas S."/>
            <person name="Robert C."/>
            <person name="Rogozin I.B."/>
            <person name="Scanlan D.J."/>
            <person name="Tandeau de Marsac N."/>
            <person name="Weissenbach J."/>
            <person name="Wincker P."/>
            <person name="Wolf Y.I."/>
            <person name="Hess W.R."/>
        </authorList>
    </citation>
    <scope>NUCLEOTIDE SEQUENCE [LARGE SCALE GENOMIC DNA]</scope>
    <source>
        <strain evidence="6">SARG / CCMP1375 / SS120</strain>
    </source>
</reference>
<keyword evidence="3" id="KW-0238">DNA-binding</keyword>
<dbReference type="REBASE" id="7233">
    <property type="entry name" value="S.PmaSSORF708P"/>
</dbReference>
<dbReference type="RefSeq" id="WP_011124859.1">
    <property type="nucleotide sequence ID" value="NC_005042.1"/>
</dbReference>
<dbReference type="EMBL" id="AE017126">
    <property type="protein sequence ID" value="AAP99751.1"/>
    <property type="molecule type" value="Genomic_DNA"/>
</dbReference>
<organism evidence="5 6">
    <name type="scientific">Prochlorococcus marinus (strain SARG / CCMP1375 / SS120)</name>
    <dbReference type="NCBI Taxonomy" id="167539"/>
    <lineage>
        <taxon>Bacteria</taxon>
        <taxon>Bacillati</taxon>
        <taxon>Cyanobacteriota</taxon>
        <taxon>Cyanophyceae</taxon>
        <taxon>Synechococcales</taxon>
        <taxon>Prochlorococcaceae</taxon>
        <taxon>Prochlorococcus</taxon>
    </lineage>
</organism>
<evidence type="ECO:0000256" key="2">
    <source>
        <dbReference type="ARBA" id="ARBA00022747"/>
    </source>
</evidence>
<keyword evidence="6" id="KW-1185">Reference proteome</keyword>
<dbReference type="GO" id="GO:0003677">
    <property type="term" value="F:DNA binding"/>
    <property type="evidence" value="ECO:0007669"/>
    <property type="project" value="UniProtKB-KW"/>
</dbReference>
<keyword evidence="5" id="KW-0540">Nuclease</keyword>